<keyword evidence="21" id="KW-1185">Reference proteome</keyword>
<dbReference type="Proteomes" id="UP001458880">
    <property type="component" value="Unassembled WGS sequence"/>
</dbReference>
<dbReference type="InterPro" id="IPR019787">
    <property type="entry name" value="Znf_PHD-finger"/>
</dbReference>
<dbReference type="PROSITE" id="PS50016">
    <property type="entry name" value="ZF_PHD_2"/>
    <property type="match status" value="1"/>
</dbReference>
<feature type="compositionally biased region" description="Low complexity" evidence="17">
    <location>
        <begin position="145"/>
        <end position="158"/>
    </location>
</feature>
<dbReference type="SUPFAM" id="SSF57903">
    <property type="entry name" value="FYVE/PHD zinc finger"/>
    <property type="match status" value="2"/>
</dbReference>
<evidence type="ECO:0000256" key="11">
    <source>
        <dbReference type="ARBA" id="ARBA00023163"/>
    </source>
</evidence>
<feature type="domain" description="FHA" evidence="18">
    <location>
        <begin position="765"/>
        <end position="819"/>
    </location>
</feature>
<feature type="region of interest" description="Disordered" evidence="17">
    <location>
        <begin position="137"/>
        <end position="164"/>
    </location>
</feature>
<dbReference type="FunFam" id="3.30.40.10:FF:000154">
    <property type="entry name" value="PHD finger protein 12"/>
    <property type="match status" value="1"/>
</dbReference>
<dbReference type="Gene3D" id="2.60.200.20">
    <property type="match status" value="1"/>
</dbReference>
<evidence type="ECO:0000256" key="4">
    <source>
        <dbReference type="ARBA" id="ARBA00022553"/>
    </source>
</evidence>
<evidence type="ECO:0000259" key="18">
    <source>
        <dbReference type="PROSITE" id="PS50006"/>
    </source>
</evidence>
<dbReference type="PANTHER" id="PTHR46309:SF1">
    <property type="entry name" value="PHD FINGER PROTEIN 12"/>
    <property type="match status" value="1"/>
</dbReference>
<dbReference type="PROSITE" id="PS01359">
    <property type="entry name" value="ZF_PHD_1"/>
    <property type="match status" value="1"/>
</dbReference>
<dbReference type="GO" id="GO:0008270">
    <property type="term" value="F:zinc ion binding"/>
    <property type="evidence" value="ECO:0007669"/>
    <property type="project" value="UniProtKB-KW"/>
</dbReference>
<evidence type="ECO:0000256" key="14">
    <source>
        <dbReference type="ARBA" id="ARBA00068755"/>
    </source>
</evidence>
<keyword evidence="11" id="KW-0804">Transcription</keyword>
<keyword evidence="9" id="KW-0832">Ubl conjugation</keyword>
<dbReference type="InterPro" id="IPR019786">
    <property type="entry name" value="Zinc_finger_PHD-type_CS"/>
</dbReference>
<evidence type="ECO:0000256" key="1">
    <source>
        <dbReference type="ARBA" id="ARBA00004123"/>
    </source>
</evidence>
<accession>A0AAW1MKX9</accession>
<evidence type="ECO:0000256" key="8">
    <source>
        <dbReference type="ARBA" id="ARBA00022833"/>
    </source>
</evidence>
<dbReference type="GO" id="GO:0070822">
    <property type="term" value="C:Sin3-type complex"/>
    <property type="evidence" value="ECO:0007669"/>
    <property type="project" value="TreeGrafter"/>
</dbReference>
<organism evidence="20 21">
    <name type="scientific">Popillia japonica</name>
    <name type="common">Japanese beetle</name>
    <dbReference type="NCBI Taxonomy" id="7064"/>
    <lineage>
        <taxon>Eukaryota</taxon>
        <taxon>Metazoa</taxon>
        <taxon>Ecdysozoa</taxon>
        <taxon>Arthropoda</taxon>
        <taxon>Hexapoda</taxon>
        <taxon>Insecta</taxon>
        <taxon>Pterygota</taxon>
        <taxon>Neoptera</taxon>
        <taxon>Endopterygota</taxon>
        <taxon>Coleoptera</taxon>
        <taxon>Polyphaga</taxon>
        <taxon>Scarabaeiformia</taxon>
        <taxon>Scarabaeidae</taxon>
        <taxon>Rutelinae</taxon>
        <taxon>Popillia</taxon>
    </lineage>
</organism>
<comment type="caution">
    <text evidence="20">The sequence shown here is derived from an EMBL/GenBank/DDBJ whole genome shotgun (WGS) entry which is preliminary data.</text>
</comment>
<evidence type="ECO:0000256" key="2">
    <source>
        <dbReference type="ARBA" id="ARBA00022491"/>
    </source>
</evidence>
<keyword evidence="6" id="KW-0677">Repeat</keyword>
<evidence type="ECO:0000256" key="5">
    <source>
        <dbReference type="ARBA" id="ARBA00022723"/>
    </source>
</evidence>
<keyword evidence="10" id="KW-0805">Transcription regulation</keyword>
<dbReference type="InterPro" id="IPR038098">
    <property type="entry name" value="PHF12_MRG-bd_sf"/>
</dbReference>
<keyword evidence="2" id="KW-0678">Repressor</keyword>
<evidence type="ECO:0000256" key="15">
    <source>
        <dbReference type="ARBA" id="ARBA00076589"/>
    </source>
</evidence>
<dbReference type="Pfam" id="PF00628">
    <property type="entry name" value="PHD"/>
    <property type="match status" value="2"/>
</dbReference>
<dbReference type="FunFam" id="3.30.40.10:FF:000164">
    <property type="entry name" value="PHD finger protein 12"/>
    <property type="match status" value="1"/>
</dbReference>
<reference evidence="20 21" key="1">
    <citation type="journal article" date="2024" name="BMC Genomics">
        <title>De novo assembly and annotation of Popillia japonica's genome with initial clues to its potential as an invasive pest.</title>
        <authorList>
            <person name="Cucini C."/>
            <person name="Boschi S."/>
            <person name="Funari R."/>
            <person name="Cardaioli E."/>
            <person name="Iannotti N."/>
            <person name="Marturano G."/>
            <person name="Paoli F."/>
            <person name="Bruttini M."/>
            <person name="Carapelli A."/>
            <person name="Frati F."/>
            <person name="Nardi F."/>
        </authorList>
    </citation>
    <scope>NUCLEOTIDE SEQUENCE [LARGE SCALE GENOMIC DNA]</scope>
    <source>
        <strain evidence="20">DMR45628</strain>
    </source>
</reference>
<evidence type="ECO:0000256" key="16">
    <source>
        <dbReference type="PROSITE-ProRule" id="PRU00146"/>
    </source>
</evidence>
<dbReference type="InterPro" id="IPR011011">
    <property type="entry name" value="Znf_FYVE_PHD"/>
</dbReference>
<dbReference type="InterPro" id="IPR008984">
    <property type="entry name" value="SMAD_FHA_dom_sf"/>
</dbReference>
<evidence type="ECO:0000313" key="20">
    <source>
        <dbReference type="EMBL" id="KAK9746733.1"/>
    </source>
</evidence>
<evidence type="ECO:0000256" key="7">
    <source>
        <dbReference type="ARBA" id="ARBA00022771"/>
    </source>
</evidence>
<dbReference type="Gene3D" id="3.30.40.10">
    <property type="entry name" value="Zinc/RING finger domain, C3HC4 (zinc finger)"/>
    <property type="match status" value="2"/>
</dbReference>
<keyword evidence="12" id="KW-0539">Nucleus</keyword>
<keyword evidence="5" id="KW-0479">Metal-binding</keyword>
<dbReference type="InterPro" id="IPR013083">
    <property type="entry name" value="Znf_RING/FYVE/PHD"/>
</dbReference>
<comment type="subcellular location">
    <subcellularLocation>
        <location evidence="1">Nucleus</location>
    </subcellularLocation>
</comment>
<feature type="region of interest" description="Disordered" evidence="17">
    <location>
        <begin position="57"/>
        <end position="76"/>
    </location>
</feature>
<evidence type="ECO:0000256" key="13">
    <source>
        <dbReference type="ARBA" id="ARBA00065785"/>
    </source>
</evidence>
<sequence length="918" mass="104384">MSNAEYDLDASGGLMAQVQALIAPPASDDATKEKPKKIEHPYCCVLQQVQALIAPPASDDATKEKPKKIEHPYFKRPGRGHNHDSCDSCGEGGALICCDKCPSSFHLQCHDPPLEQSDIPLGEWLCHSCRWKSKIGEPQTRSKRSASSSSSSTSSSSKSAKKPKLNSMDVLIQAASAINPKQFELPLNLMEPCVFPGTDKVENPFARNIQRKHCKATRKQQERLPNGLIPLPARKCYICRKSCRVAPLVACDYCPLHFHLDCLDPPLTSFPSGRWMCPNHVEHFLDSKMLTSISASERNRIWDKYNGPIDQDAIKLEFFRRINRKNPPFRIKIRLPPPKKVAVPPMVKHHYKNPVQLLPSLRDVLRLNTVENRENYYGANYEDVIYEDPQENSESYSDSSRKSHIETSFYDENAVKLNSDSSRKSHIETSFYDENAVKLNCIIEKQCGKEKANGVFELNGEAEEFLENVLKEEKQCGKEKANGVFELNGEAEEFLENVLKETELKTIKSECNSSSSMKYEANGLNEDEHLNLNNKCYRVWSRYNTSDTNNCDRDMYLLNDSCGSDNFKYLYNNANNKLIADRIVKSEVIDDEHFNNMPNGLHNGSYNLDVKPEVNTCFTNSAELDIEIERELKQLDDRLVRLLAFQRIQQILTQSEQASNCHLSSFISNTLQNKLKHMPLPSELLTPADIDRISRVFASPKRKNRPKSNLRARAMLCPVISKYFYNVRTSDVDAVDVRHDASFMGYRPTVSARFPEATAMRYRSISIGKGSSNDLELDRYGHCNFVSPKHAVIFFDEHTKHYELMNYSCYGTYVNNVLYSNNITDRPQKVPENRSAELDKQVREIVDKRRKVNRPRKSSTDNKMIAIECLDRMECSCDSSSFEEVKGGWEGPAVLNHGSLLRFGCVSFVFSIVDCATV</sequence>
<feature type="domain" description="PHD-type" evidence="19">
    <location>
        <begin position="83"/>
        <end position="132"/>
    </location>
</feature>
<evidence type="ECO:0000256" key="12">
    <source>
        <dbReference type="ARBA" id="ARBA00023242"/>
    </source>
</evidence>
<evidence type="ECO:0000256" key="6">
    <source>
        <dbReference type="ARBA" id="ARBA00022737"/>
    </source>
</evidence>
<dbReference type="InterPro" id="IPR001965">
    <property type="entry name" value="Znf_PHD"/>
</dbReference>
<dbReference type="InterPro" id="IPR031966">
    <property type="entry name" value="PHF12_MRG-bd"/>
</dbReference>
<dbReference type="CDD" id="cd15534">
    <property type="entry name" value="PHD2_PHF12_Rco1"/>
    <property type="match status" value="1"/>
</dbReference>
<dbReference type="InterPro" id="IPR000253">
    <property type="entry name" value="FHA_dom"/>
</dbReference>
<dbReference type="Pfam" id="PF16737">
    <property type="entry name" value="PHF12_MRG_bd"/>
    <property type="match status" value="1"/>
</dbReference>
<dbReference type="AlphaFoldDB" id="A0AAW1MKX9"/>
<dbReference type="InterPro" id="IPR042163">
    <property type="entry name" value="PHF12"/>
</dbReference>
<evidence type="ECO:0000256" key="3">
    <source>
        <dbReference type="ARBA" id="ARBA00022499"/>
    </source>
</evidence>
<dbReference type="GO" id="GO:0003714">
    <property type="term" value="F:transcription corepressor activity"/>
    <property type="evidence" value="ECO:0007669"/>
    <property type="project" value="InterPro"/>
</dbReference>
<keyword evidence="3" id="KW-1017">Isopeptide bond</keyword>
<protein>
    <recommendedName>
        <fullName evidence="14">PHD finger protein 12</fullName>
    </recommendedName>
    <alternativeName>
        <fullName evidence="15">PHD factor 1</fullName>
    </alternativeName>
</protein>
<dbReference type="Pfam" id="PF00498">
    <property type="entry name" value="FHA"/>
    <property type="match status" value="1"/>
</dbReference>
<dbReference type="PANTHER" id="PTHR46309">
    <property type="entry name" value="PHD FINGER PROTEIN 12"/>
    <property type="match status" value="1"/>
</dbReference>
<gene>
    <name evidence="20" type="ORF">QE152_g5983</name>
</gene>
<dbReference type="SMART" id="SM00249">
    <property type="entry name" value="PHD"/>
    <property type="match status" value="2"/>
</dbReference>
<feature type="compositionally biased region" description="Basic and acidic residues" evidence="17">
    <location>
        <begin position="60"/>
        <end position="73"/>
    </location>
</feature>
<dbReference type="CDD" id="cd15533">
    <property type="entry name" value="PHD1_PHF12"/>
    <property type="match status" value="1"/>
</dbReference>
<keyword evidence="7 16" id="KW-0863">Zinc-finger</keyword>
<evidence type="ECO:0000256" key="17">
    <source>
        <dbReference type="SAM" id="MobiDB-lite"/>
    </source>
</evidence>
<evidence type="ECO:0000256" key="9">
    <source>
        <dbReference type="ARBA" id="ARBA00022843"/>
    </source>
</evidence>
<comment type="subunit">
    <text evidence="13">Component of SIN3 complexes. Interacts with SIN3A in a complex composed of HDAC1, SAP30 and SIN3A. Component of the SIN3B complex, which includes SIN3B, HDAC2 or HDAC1, PHF12 and MORF4L1; interacts directly with all subunits. Interacts with TLE5.</text>
</comment>
<dbReference type="PROSITE" id="PS50006">
    <property type="entry name" value="FHA_DOMAIN"/>
    <property type="match status" value="1"/>
</dbReference>
<name>A0AAW1MKX9_POPJA</name>
<keyword evidence="4" id="KW-0597">Phosphoprotein</keyword>
<dbReference type="EMBL" id="JASPKY010000038">
    <property type="protein sequence ID" value="KAK9746733.1"/>
    <property type="molecule type" value="Genomic_DNA"/>
</dbReference>
<evidence type="ECO:0000313" key="21">
    <source>
        <dbReference type="Proteomes" id="UP001458880"/>
    </source>
</evidence>
<proteinExistence type="predicted"/>
<dbReference type="Gene3D" id="6.10.20.60">
    <property type="entry name" value="PHD finger protein 12"/>
    <property type="match status" value="1"/>
</dbReference>
<dbReference type="SUPFAM" id="SSF49879">
    <property type="entry name" value="SMAD/FHA domain"/>
    <property type="match status" value="1"/>
</dbReference>
<evidence type="ECO:0000256" key="10">
    <source>
        <dbReference type="ARBA" id="ARBA00023015"/>
    </source>
</evidence>
<keyword evidence="8" id="KW-0862">Zinc</keyword>
<evidence type="ECO:0000259" key="19">
    <source>
        <dbReference type="PROSITE" id="PS50016"/>
    </source>
</evidence>
<dbReference type="GO" id="GO:0000122">
    <property type="term" value="P:negative regulation of transcription by RNA polymerase II"/>
    <property type="evidence" value="ECO:0007669"/>
    <property type="project" value="TreeGrafter"/>
</dbReference>